<keyword evidence="3" id="KW-1185">Reference proteome</keyword>
<organism evidence="2 3">
    <name type="scientific">Morus notabilis</name>
    <dbReference type="NCBI Taxonomy" id="981085"/>
    <lineage>
        <taxon>Eukaryota</taxon>
        <taxon>Viridiplantae</taxon>
        <taxon>Streptophyta</taxon>
        <taxon>Embryophyta</taxon>
        <taxon>Tracheophyta</taxon>
        <taxon>Spermatophyta</taxon>
        <taxon>Magnoliopsida</taxon>
        <taxon>eudicotyledons</taxon>
        <taxon>Gunneridae</taxon>
        <taxon>Pentapetalae</taxon>
        <taxon>rosids</taxon>
        <taxon>fabids</taxon>
        <taxon>Rosales</taxon>
        <taxon>Moraceae</taxon>
        <taxon>Moreae</taxon>
        <taxon>Morus</taxon>
    </lineage>
</organism>
<comment type="similarity">
    <text evidence="1">Belongs to the IST1 family.</text>
</comment>
<reference evidence="3" key="1">
    <citation type="submission" date="2013-01" db="EMBL/GenBank/DDBJ databases">
        <title>Draft Genome Sequence of a Mulberry Tree, Morus notabilis C.K. Schneid.</title>
        <authorList>
            <person name="He N."/>
            <person name="Zhao S."/>
        </authorList>
    </citation>
    <scope>NUCLEOTIDE SEQUENCE</scope>
</reference>
<dbReference type="eggNOG" id="KOG2027">
    <property type="taxonomic scope" value="Eukaryota"/>
</dbReference>
<accession>W9SHZ7</accession>
<dbReference type="STRING" id="981085.W9SHZ7"/>
<dbReference type="InterPro" id="IPR005061">
    <property type="entry name" value="Ist1"/>
</dbReference>
<dbReference type="AlphaFoldDB" id="W9SHZ7"/>
<protein>
    <submittedName>
        <fullName evidence="2">Uncharacterized protein</fullName>
    </submittedName>
</protein>
<dbReference type="EMBL" id="KE346217">
    <property type="protein sequence ID" value="EXC30754.1"/>
    <property type="molecule type" value="Genomic_DNA"/>
</dbReference>
<dbReference type="GO" id="GO:0015031">
    <property type="term" value="P:protein transport"/>
    <property type="evidence" value="ECO:0007669"/>
    <property type="project" value="InterPro"/>
</dbReference>
<dbReference type="Pfam" id="PF03398">
    <property type="entry name" value="Ist1"/>
    <property type="match status" value="1"/>
</dbReference>
<evidence type="ECO:0000313" key="3">
    <source>
        <dbReference type="Proteomes" id="UP000030645"/>
    </source>
</evidence>
<dbReference type="InterPro" id="IPR042277">
    <property type="entry name" value="IST1-like"/>
</dbReference>
<proteinExistence type="inferred from homology"/>
<gene>
    <name evidence="2" type="ORF">L484_027929</name>
</gene>
<evidence type="ECO:0000313" key="2">
    <source>
        <dbReference type="EMBL" id="EXC30754.1"/>
    </source>
</evidence>
<dbReference type="PANTHER" id="PTHR12161">
    <property type="entry name" value="IST1 FAMILY MEMBER"/>
    <property type="match status" value="1"/>
</dbReference>
<dbReference type="PANTHER" id="PTHR12161:SF13">
    <property type="entry name" value="REGULATOR OF VPS4 ACTIVITY IN THE MVB PATHWAY PROTEIN"/>
    <property type="match status" value="1"/>
</dbReference>
<dbReference type="Proteomes" id="UP000030645">
    <property type="component" value="Unassembled WGS sequence"/>
</dbReference>
<dbReference type="Gene3D" id="1.20.1260.60">
    <property type="entry name" value="Vacuolar protein sorting-associated protein Ist1"/>
    <property type="match status" value="1"/>
</dbReference>
<sequence>MGGFPSVYSYGPKCHHVAFYTASPHRVNLQRDNNKVQEFLSIQSGHLNCPIDLKEAISSVIFASSRCVDVPELTDIRKHLTVKYGKEFITIAIELRRDCGVNCMLEKLSAKAPDGQTKLKILTAIAEEHSYCRRFRLRSKLFVYEASYSFMKRINQRTM</sequence>
<evidence type="ECO:0000256" key="1">
    <source>
        <dbReference type="ARBA" id="ARBA00005536"/>
    </source>
</evidence>
<name>W9SHZ7_9ROSA</name>